<dbReference type="InterPro" id="IPR011991">
    <property type="entry name" value="ArsR-like_HTH"/>
</dbReference>
<proteinExistence type="predicted"/>
<dbReference type="GO" id="GO:0006950">
    <property type="term" value="P:response to stress"/>
    <property type="evidence" value="ECO:0007669"/>
    <property type="project" value="TreeGrafter"/>
</dbReference>
<dbReference type="InterPro" id="IPR036390">
    <property type="entry name" value="WH_DNA-bd_sf"/>
</dbReference>
<dbReference type="RefSeq" id="WP_116238836.1">
    <property type="nucleotide sequence ID" value="NZ_BJML01000017.1"/>
</dbReference>
<reference evidence="2 3" key="1">
    <citation type="submission" date="2019-06" db="EMBL/GenBank/DDBJ databases">
        <title>Whole genome shotgun sequence of Microbacterium testaceum NBRC 12675.</title>
        <authorList>
            <person name="Hosoyama A."/>
            <person name="Uohara A."/>
            <person name="Ohji S."/>
            <person name="Ichikawa N."/>
        </authorList>
    </citation>
    <scope>NUCLEOTIDE SEQUENCE [LARGE SCALE GENOMIC DNA]</scope>
    <source>
        <strain evidence="2 3">NBRC 12675</strain>
    </source>
</reference>
<evidence type="ECO:0000259" key="1">
    <source>
        <dbReference type="PROSITE" id="PS50995"/>
    </source>
</evidence>
<dbReference type="GeneID" id="57145968"/>
<dbReference type="OrthoDB" id="162531at2"/>
<dbReference type="Pfam" id="PF12802">
    <property type="entry name" value="MarR_2"/>
    <property type="match status" value="1"/>
</dbReference>
<dbReference type="SMART" id="SM00347">
    <property type="entry name" value="HTH_MARR"/>
    <property type="match status" value="1"/>
</dbReference>
<dbReference type="InterPro" id="IPR036388">
    <property type="entry name" value="WH-like_DNA-bd_sf"/>
</dbReference>
<evidence type="ECO:0000313" key="3">
    <source>
        <dbReference type="Proteomes" id="UP000319525"/>
    </source>
</evidence>
<dbReference type="PANTHER" id="PTHR33164">
    <property type="entry name" value="TRANSCRIPTIONAL REGULATOR, MARR FAMILY"/>
    <property type="match status" value="1"/>
</dbReference>
<protein>
    <recommendedName>
        <fullName evidence="1">HTH marR-type domain-containing protein</fullName>
    </recommendedName>
</protein>
<accession>A0A4Y3QPU7</accession>
<dbReference type="PROSITE" id="PS50995">
    <property type="entry name" value="HTH_MARR_2"/>
    <property type="match status" value="1"/>
</dbReference>
<dbReference type="SUPFAM" id="SSF46785">
    <property type="entry name" value="Winged helix' DNA-binding domain"/>
    <property type="match status" value="1"/>
</dbReference>
<evidence type="ECO:0000313" key="2">
    <source>
        <dbReference type="EMBL" id="GEB47354.1"/>
    </source>
</evidence>
<dbReference type="AlphaFoldDB" id="A0A4Y3QPU7"/>
<gene>
    <name evidence="2" type="ORF">MTE01_32990</name>
</gene>
<dbReference type="InterPro" id="IPR039422">
    <property type="entry name" value="MarR/SlyA-like"/>
</dbReference>
<comment type="caution">
    <text evidence="2">The sequence shown here is derived from an EMBL/GenBank/DDBJ whole genome shotgun (WGS) entry which is preliminary data.</text>
</comment>
<dbReference type="PANTHER" id="PTHR33164:SF106">
    <property type="entry name" value="TRANSCRIPTIONAL REGULATORY PROTEIN"/>
    <property type="match status" value="1"/>
</dbReference>
<name>A0A4Y3QPU7_MICTE</name>
<dbReference type="Gene3D" id="1.10.10.10">
    <property type="entry name" value="Winged helix-like DNA-binding domain superfamily/Winged helix DNA-binding domain"/>
    <property type="match status" value="1"/>
</dbReference>
<sequence>MTSVNALSTSWSDDEVGVMHGLRDWAMASDELNRHLSTWMGLPVSDAEALGQIVWAAQSGSPVSPALLARQMGMTSGAVSVLIDRLERAGYVTRHREGDDRRRVVVRPTATALEGTERFLGFAGAEVAAAVRETPDAELRVIRAFLERMTQAASAANTRLRDAPASTRIDA</sequence>
<organism evidence="2 3">
    <name type="scientific">Microbacterium testaceum</name>
    <name type="common">Aureobacterium testaceum</name>
    <name type="synonym">Brevibacterium testaceum</name>
    <dbReference type="NCBI Taxonomy" id="2033"/>
    <lineage>
        <taxon>Bacteria</taxon>
        <taxon>Bacillati</taxon>
        <taxon>Actinomycetota</taxon>
        <taxon>Actinomycetes</taxon>
        <taxon>Micrococcales</taxon>
        <taxon>Microbacteriaceae</taxon>
        <taxon>Microbacterium</taxon>
    </lineage>
</organism>
<dbReference type="Proteomes" id="UP000319525">
    <property type="component" value="Unassembled WGS sequence"/>
</dbReference>
<feature type="domain" description="HTH marR-type" evidence="1">
    <location>
        <begin position="1"/>
        <end position="151"/>
    </location>
</feature>
<dbReference type="InterPro" id="IPR000835">
    <property type="entry name" value="HTH_MarR-typ"/>
</dbReference>
<dbReference type="CDD" id="cd00090">
    <property type="entry name" value="HTH_ARSR"/>
    <property type="match status" value="1"/>
</dbReference>
<dbReference type="EMBL" id="BJML01000017">
    <property type="protein sequence ID" value="GEB47354.1"/>
    <property type="molecule type" value="Genomic_DNA"/>
</dbReference>
<dbReference type="GO" id="GO:0003700">
    <property type="term" value="F:DNA-binding transcription factor activity"/>
    <property type="evidence" value="ECO:0007669"/>
    <property type="project" value="InterPro"/>
</dbReference>